<evidence type="ECO:0000256" key="1">
    <source>
        <dbReference type="SAM" id="Phobius"/>
    </source>
</evidence>
<feature type="transmembrane region" description="Helical" evidence="1">
    <location>
        <begin position="65"/>
        <end position="84"/>
    </location>
</feature>
<keyword evidence="3" id="KW-1185">Reference proteome</keyword>
<organism evidence="2 3">
    <name type="scientific">Stakelama tenebrarum</name>
    <dbReference type="NCBI Taxonomy" id="2711215"/>
    <lineage>
        <taxon>Bacteria</taxon>
        <taxon>Pseudomonadati</taxon>
        <taxon>Pseudomonadota</taxon>
        <taxon>Alphaproteobacteria</taxon>
        <taxon>Sphingomonadales</taxon>
        <taxon>Sphingomonadaceae</taxon>
        <taxon>Stakelama</taxon>
    </lineage>
</organism>
<keyword evidence="1" id="KW-0472">Membrane</keyword>
<gene>
    <name evidence="2" type="ORF">G5C33_04415</name>
</gene>
<feature type="transmembrane region" description="Helical" evidence="1">
    <location>
        <begin position="118"/>
        <end position="137"/>
    </location>
</feature>
<dbReference type="KEGG" id="spzr:G5C33_04415"/>
<protein>
    <submittedName>
        <fullName evidence="2">Uncharacterized protein</fullName>
    </submittedName>
</protein>
<keyword evidence="1" id="KW-1133">Transmembrane helix</keyword>
<proteinExistence type="predicted"/>
<dbReference type="AlphaFoldDB" id="A0A6G6Y3B7"/>
<evidence type="ECO:0000313" key="3">
    <source>
        <dbReference type="Proteomes" id="UP000501568"/>
    </source>
</evidence>
<dbReference type="EMBL" id="CP049109">
    <property type="protein sequence ID" value="QIG79103.1"/>
    <property type="molecule type" value="Genomic_DNA"/>
</dbReference>
<evidence type="ECO:0000313" key="2">
    <source>
        <dbReference type="EMBL" id="QIG79103.1"/>
    </source>
</evidence>
<feature type="transmembrane region" description="Helical" evidence="1">
    <location>
        <begin position="40"/>
        <end position="59"/>
    </location>
</feature>
<dbReference type="RefSeq" id="WP_165326104.1">
    <property type="nucleotide sequence ID" value="NZ_CP049109.1"/>
</dbReference>
<dbReference type="Proteomes" id="UP000501568">
    <property type="component" value="Chromosome"/>
</dbReference>
<sequence>MTDDIRQLWSQDAADATGFTPAEMHARAARLRRRLIRRDAVEYVAGAVVIGAFGFCTVVIPDWGIRVSCIALIIGTLVIMRNLWKQRMPRPPEAMGASSATFYRAELIRQRDSLINVWRWYLAPLVPGTLLFLLMMWRAMAEFMPGGGAMVPIVALLAIDAAVFGAIHWLNRRAARELDAEIEAIDGATPTE</sequence>
<feature type="transmembrane region" description="Helical" evidence="1">
    <location>
        <begin position="149"/>
        <end position="170"/>
    </location>
</feature>
<reference evidence="2 3" key="1">
    <citation type="submission" date="2020-02" db="EMBL/GenBank/DDBJ databases">
        <authorList>
            <person name="Zheng R.K."/>
            <person name="Sun C.M."/>
        </authorList>
    </citation>
    <scope>NUCLEOTIDE SEQUENCE [LARGE SCALE GENOMIC DNA]</scope>
    <source>
        <strain evidence="3">zrk23</strain>
    </source>
</reference>
<keyword evidence="1" id="KW-0812">Transmembrane</keyword>
<accession>A0A6G6Y3B7</accession>
<name>A0A6G6Y3B7_9SPHN</name>